<feature type="non-terminal residue" evidence="9">
    <location>
        <position position="1"/>
    </location>
</feature>
<sequence length="401" mass="42039">QPCARRAHSYSRTADATSSESPSRGNAAMAPLRGSCLVFDLEACVEEVPRLLPLASLSSCAGDAPSCSGRRVGNLRTRAPRAAGRQPRLVLNLASLGEGEVVTQRLSLDRAIADAQTALLAFLASGMHRARALPSASRRLIAGGVSGAVSKTVTAPLETLKMKLVQGGSVTVVEAARAVLASRGVGGFFAGNTIDVLRTVPSKALELAAFDSYKRTLRATPWVPDRAIGAVAGGLAGITSTVAIYPLETVRTRMAVNGHTFVQTLQRVGSHGGLPGLYRGLDASLIGTVPYTAIRLGLYDALKYSWKRATGKEHLDPQASLVFGAVAGVVSATVTFPLEVARRRMMVGAAYPNTAVALATIARTEGASALFNGVWLALVKQAPQYAIGFMVYEQCKRALAL</sequence>
<evidence type="ECO:0000256" key="6">
    <source>
        <dbReference type="PROSITE-ProRule" id="PRU00282"/>
    </source>
</evidence>
<evidence type="ECO:0000256" key="3">
    <source>
        <dbReference type="ARBA" id="ARBA00022692"/>
    </source>
</evidence>
<dbReference type="GO" id="GO:0055085">
    <property type="term" value="P:transmembrane transport"/>
    <property type="evidence" value="ECO:0007669"/>
    <property type="project" value="InterPro"/>
</dbReference>
<dbReference type="Gene3D" id="1.50.40.10">
    <property type="entry name" value="Mitochondrial carrier domain"/>
    <property type="match status" value="1"/>
</dbReference>
<dbReference type="PROSITE" id="PS50920">
    <property type="entry name" value="SOLCAR"/>
    <property type="match status" value="3"/>
</dbReference>
<feature type="repeat" description="Solcar" evidence="6">
    <location>
        <begin position="134"/>
        <end position="216"/>
    </location>
</feature>
<evidence type="ECO:0000256" key="5">
    <source>
        <dbReference type="ARBA" id="ARBA00023136"/>
    </source>
</evidence>
<evidence type="ECO:0000256" key="1">
    <source>
        <dbReference type="ARBA" id="ARBA00004141"/>
    </source>
</evidence>
<dbReference type="GO" id="GO:0016020">
    <property type="term" value="C:membrane"/>
    <property type="evidence" value="ECO:0007669"/>
    <property type="project" value="UniProtKB-SubCell"/>
</dbReference>
<protein>
    <recommendedName>
        <fullName evidence="10">Mitochondrial carrier protein</fullName>
    </recommendedName>
</protein>
<comment type="subcellular location">
    <subcellularLocation>
        <location evidence="1">Membrane</location>
        <topology evidence="1">Multi-pass membrane protein</topology>
    </subcellularLocation>
</comment>
<evidence type="ECO:0000256" key="4">
    <source>
        <dbReference type="ARBA" id="ARBA00022737"/>
    </source>
</evidence>
<dbReference type="PRINTS" id="PR00926">
    <property type="entry name" value="MITOCARRIER"/>
</dbReference>
<evidence type="ECO:0000313" key="9">
    <source>
        <dbReference type="EMBL" id="JAT75302.1"/>
    </source>
</evidence>
<accession>A0A1D2A7W0</accession>
<keyword evidence="4" id="KW-0677">Repeat</keyword>
<name>A0A1D2A7W0_AUXPR</name>
<dbReference type="Pfam" id="PF00153">
    <property type="entry name" value="Mito_carr"/>
    <property type="match status" value="3"/>
</dbReference>
<evidence type="ECO:0000256" key="2">
    <source>
        <dbReference type="ARBA" id="ARBA00022448"/>
    </source>
</evidence>
<dbReference type="AlphaFoldDB" id="A0A1D2A7W0"/>
<organism evidence="9">
    <name type="scientific">Auxenochlorella protothecoides</name>
    <name type="common">Green microalga</name>
    <name type="synonym">Chlorella protothecoides</name>
    <dbReference type="NCBI Taxonomy" id="3075"/>
    <lineage>
        <taxon>Eukaryota</taxon>
        <taxon>Viridiplantae</taxon>
        <taxon>Chlorophyta</taxon>
        <taxon>core chlorophytes</taxon>
        <taxon>Trebouxiophyceae</taxon>
        <taxon>Chlorellales</taxon>
        <taxon>Chlorellaceae</taxon>
        <taxon>Auxenochlorella</taxon>
    </lineage>
</organism>
<feature type="repeat" description="Solcar" evidence="6">
    <location>
        <begin position="315"/>
        <end position="398"/>
    </location>
</feature>
<dbReference type="InterPro" id="IPR018108">
    <property type="entry name" value="MCP_transmembrane"/>
</dbReference>
<keyword evidence="5 6" id="KW-0472">Membrane</keyword>
<dbReference type="SUPFAM" id="SSF103506">
    <property type="entry name" value="Mitochondrial carrier"/>
    <property type="match status" value="1"/>
</dbReference>
<dbReference type="EMBL" id="GDKF01003320">
    <property type="protein sequence ID" value="JAT75302.1"/>
    <property type="molecule type" value="Transcribed_RNA"/>
</dbReference>
<feature type="repeat" description="Solcar" evidence="6">
    <location>
        <begin position="224"/>
        <end position="305"/>
    </location>
</feature>
<dbReference type="InterPro" id="IPR023395">
    <property type="entry name" value="MCP_dom_sf"/>
</dbReference>
<evidence type="ECO:0008006" key="10">
    <source>
        <dbReference type="Google" id="ProtNLM"/>
    </source>
</evidence>
<feature type="region of interest" description="Disordered" evidence="8">
    <location>
        <begin position="1"/>
        <end position="26"/>
    </location>
</feature>
<evidence type="ECO:0000256" key="7">
    <source>
        <dbReference type="RuleBase" id="RU000488"/>
    </source>
</evidence>
<keyword evidence="2 7" id="KW-0813">Transport</keyword>
<keyword evidence="3 6" id="KW-0812">Transmembrane</keyword>
<dbReference type="InterPro" id="IPR002067">
    <property type="entry name" value="MCP"/>
</dbReference>
<evidence type="ECO:0000256" key="8">
    <source>
        <dbReference type="SAM" id="MobiDB-lite"/>
    </source>
</evidence>
<feature type="compositionally biased region" description="Polar residues" evidence="8">
    <location>
        <begin position="10"/>
        <end position="24"/>
    </location>
</feature>
<comment type="similarity">
    <text evidence="7">Belongs to the mitochondrial carrier (TC 2.A.29) family.</text>
</comment>
<gene>
    <name evidence="9" type="ORF">g.16883</name>
</gene>
<dbReference type="PANTHER" id="PTHR24089">
    <property type="entry name" value="SOLUTE CARRIER FAMILY 25"/>
    <property type="match status" value="1"/>
</dbReference>
<proteinExistence type="inferred from homology"/>
<reference evidence="9" key="1">
    <citation type="submission" date="2015-08" db="EMBL/GenBank/DDBJ databases">
        <authorList>
            <person name="Babu N.S."/>
            <person name="Beckwith C.J."/>
            <person name="Beseler K.G."/>
            <person name="Brison A."/>
            <person name="Carone J.V."/>
            <person name="Caskin T.P."/>
            <person name="Diamond M."/>
            <person name="Durham M.E."/>
            <person name="Foxe J.M."/>
            <person name="Go M."/>
            <person name="Henderson B.A."/>
            <person name="Jones I.B."/>
            <person name="McGettigan J.A."/>
            <person name="Micheletti S.J."/>
            <person name="Nasrallah M.E."/>
            <person name="Ortiz D."/>
            <person name="Piller C.R."/>
            <person name="Privatt S.R."/>
            <person name="Schneider S.L."/>
            <person name="Sharp S."/>
            <person name="Smith T.C."/>
            <person name="Stanton J.D."/>
            <person name="Ullery H.E."/>
            <person name="Wilson R.J."/>
            <person name="Serrano M.G."/>
            <person name="Buck G."/>
            <person name="Lee V."/>
            <person name="Wang Y."/>
            <person name="Carvalho R."/>
            <person name="Voegtly L."/>
            <person name="Shi R."/>
            <person name="Duckworth R."/>
            <person name="Johnson A."/>
            <person name="Loviza R."/>
            <person name="Walstead R."/>
            <person name="Shah Z."/>
            <person name="Kiflezghi M."/>
            <person name="Wade K."/>
            <person name="Ball S.L."/>
            <person name="Bradley K.W."/>
            <person name="Asai D.J."/>
            <person name="Bowman C.A."/>
            <person name="Russell D.A."/>
            <person name="Pope W.H."/>
            <person name="Jacobs-Sera D."/>
            <person name="Hendrix R.W."/>
            <person name="Hatfull G.F."/>
        </authorList>
    </citation>
    <scope>NUCLEOTIDE SEQUENCE</scope>
</reference>